<dbReference type="InterPro" id="IPR001611">
    <property type="entry name" value="Leu-rich_rpt"/>
</dbReference>
<dbReference type="Pfam" id="PF13855">
    <property type="entry name" value="LRR_8"/>
    <property type="match status" value="2"/>
</dbReference>
<evidence type="ECO:0000256" key="8">
    <source>
        <dbReference type="ARBA" id="ARBA00022989"/>
    </source>
</evidence>
<dbReference type="Gene3D" id="3.80.10.10">
    <property type="entry name" value="Ribonuclease Inhibitor"/>
    <property type="match status" value="5"/>
</dbReference>
<keyword evidence="7" id="KW-0677">Repeat</keyword>
<dbReference type="PROSITE" id="PS51450">
    <property type="entry name" value="LRR"/>
    <property type="match status" value="1"/>
</dbReference>
<evidence type="ECO:0000313" key="16">
    <source>
        <dbReference type="Proteomes" id="UP000594261"/>
    </source>
</evidence>
<dbReference type="SUPFAM" id="SSF52047">
    <property type="entry name" value="RNI-like"/>
    <property type="match status" value="1"/>
</dbReference>
<dbReference type="OMA" id="SKCAPER"/>
<evidence type="ECO:0000256" key="6">
    <source>
        <dbReference type="ARBA" id="ARBA00022729"/>
    </source>
</evidence>
<evidence type="ECO:0000256" key="12">
    <source>
        <dbReference type="SAM" id="Phobius"/>
    </source>
</evidence>
<keyword evidence="6 13" id="KW-0732">Signal</keyword>
<evidence type="ECO:0000313" key="15">
    <source>
        <dbReference type="EnsemblPlants" id="QL08p001330:mrna"/>
    </source>
</evidence>
<evidence type="ECO:0000256" key="7">
    <source>
        <dbReference type="ARBA" id="ARBA00022737"/>
    </source>
</evidence>
<dbReference type="PANTHER" id="PTHR48063:SF112">
    <property type="entry name" value="RECEPTOR LIKE PROTEIN 30-LIKE"/>
    <property type="match status" value="1"/>
</dbReference>
<feature type="signal peptide" evidence="13">
    <location>
        <begin position="1"/>
        <end position="29"/>
    </location>
</feature>
<keyword evidence="5 12" id="KW-0812">Transmembrane</keyword>
<dbReference type="InterPro" id="IPR046956">
    <property type="entry name" value="RLP23-like"/>
</dbReference>
<evidence type="ECO:0000256" key="13">
    <source>
        <dbReference type="SAM" id="SignalP"/>
    </source>
</evidence>
<dbReference type="Pfam" id="PF08263">
    <property type="entry name" value="LRRNT_2"/>
    <property type="match status" value="1"/>
</dbReference>
<keyword evidence="16" id="KW-1185">Reference proteome</keyword>
<evidence type="ECO:0000259" key="14">
    <source>
        <dbReference type="Pfam" id="PF08263"/>
    </source>
</evidence>
<dbReference type="FunFam" id="3.80.10.10:FF:000383">
    <property type="entry name" value="Leucine-rich repeat receptor protein kinase EMS1"/>
    <property type="match status" value="1"/>
</dbReference>
<comment type="subcellular location">
    <subcellularLocation>
        <location evidence="1">Cell membrane</location>
        <topology evidence="1">Single-pass type I membrane protein</topology>
    </subcellularLocation>
</comment>
<dbReference type="Pfam" id="PF00560">
    <property type="entry name" value="LRR_1"/>
    <property type="match status" value="6"/>
</dbReference>
<feature type="transmembrane region" description="Helical" evidence="12">
    <location>
        <begin position="982"/>
        <end position="1004"/>
    </location>
</feature>
<accession>A0A7N2M869</accession>
<keyword evidence="10" id="KW-0675">Receptor</keyword>
<dbReference type="InParanoid" id="A0A7N2M869"/>
<keyword evidence="4" id="KW-0433">Leucine-rich repeat</keyword>
<keyword evidence="9 12" id="KW-0472">Membrane</keyword>
<feature type="chain" id="PRO_5029445863" description="Leucine-rich repeat-containing N-terminal plant-type domain-containing protein" evidence="13">
    <location>
        <begin position="30"/>
        <end position="1079"/>
    </location>
</feature>
<organism evidence="15 16">
    <name type="scientific">Quercus lobata</name>
    <name type="common">Valley oak</name>
    <dbReference type="NCBI Taxonomy" id="97700"/>
    <lineage>
        <taxon>Eukaryota</taxon>
        <taxon>Viridiplantae</taxon>
        <taxon>Streptophyta</taxon>
        <taxon>Embryophyta</taxon>
        <taxon>Tracheophyta</taxon>
        <taxon>Spermatophyta</taxon>
        <taxon>Magnoliopsida</taxon>
        <taxon>eudicotyledons</taxon>
        <taxon>Gunneridae</taxon>
        <taxon>Pentapetalae</taxon>
        <taxon>rosids</taxon>
        <taxon>fabids</taxon>
        <taxon>Fagales</taxon>
        <taxon>Fagaceae</taxon>
        <taxon>Quercus</taxon>
    </lineage>
</organism>
<reference evidence="15 16" key="1">
    <citation type="journal article" date="2016" name="G3 (Bethesda)">
        <title>First Draft Assembly and Annotation of the Genome of a California Endemic Oak Quercus lobata Nee (Fagaceae).</title>
        <authorList>
            <person name="Sork V.L."/>
            <person name="Fitz-Gibbon S.T."/>
            <person name="Puiu D."/>
            <person name="Crepeau M."/>
            <person name="Gugger P.F."/>
            <person name="Sherman R."/>
            <person name="Stevens K."/>
            <person name="Langley C.H."/>
            <person name="Pellegrini M."/>
            <person name="Salzberg S.L."/>
        </authorList>
    </citation>
    <scope>NUCLEOTIDE SEQUENCE [LARGE SCALE GENOMIC DNA]</scope>
    <source>
        <strain evidence="15 16">cv. SW786</strain>
    </source>
</reference>
<comment type="similarity">
    <text evidence="2">Belongs to the RLP family.</text>
</comment>
<dbReference type="GO" id="GO:0005886">
    <property type="term" value="C:plasma membrane"/>
    <property type="evidence" value="ECO:0007669"/>
    <property type="project" value="UniProtKB-SubCell"/>
</dbReference>
<keyword evidence="3" id="KW-1003">Cell membrane</keyword>
<dbReference type="SMART" id="SM00369">
    <property type="entry name" value="LRR_TYP"/>
    <property type="match status" value="9"/>
</dbReference>
<evidence type="ECO:0000256" key="9">
    <source>
        <dbReference type="ARBA" id="ARBA00023136"/>
    </source>
</evidence>
<protein>
    <recommendedName>
        <fullName evidence="14">Leucine-rich repeat-containing N-terminal plant-type domain-containing protein</fullName>
    </recommendedName>
</protein>
<reference evidence="15" key="2">
    <citation type="submission" date="2021-01" db="UniProtKB">
        <authorList>
            <consortium name="EnsemblPlants"/>
        </authorList>
    </citation>
    <scope>IDENTIFICATION</scope>
</reference>
<dbReference type="SUPFAM" id="SSF52058">
    <property type="entry name" value="L domain-like"/>
    <property type="match status" value="2"/>
</dbReference>
<proteinExistence type="inferred from homology"/>
<evidence type="ECO:0000256" key="5">
    <source>
        <dbReference type="ARBA" id="ARBA00022692"/>
    </source>
</evidence>
<evidence type="ECO:0000256" key="1">
    <source>
        <dbReference type="ARBA" id="ARBA00004251"/>
    </source>
</evidence>
<dbReference type="PANTHER" id="PTHR48063">
    <property type="entry name" value="LRR RECEPTOR-LIKE KINASE"/>
    <property type="match status" value="1"/>
</dbReference>
<dbReference type="InterPro" id="IPR013210">
    <property type="entry name" value="LRR_N_plant-typ"/>
</dbReference>
<name>A0A7N2M869_QUELO</name>
<dbReference type="Gramene" id="QL08p001330:mrna">
    <property type="protein sequence ID" value="QL08p001330:mrna"/>
    <property type="gene ID" value="QL08p001330"/>
</dbReference>
<dbReference type="EnsemblPlants" id="QL08p001330:mrna">
    <property type="protein sequence ID" value="QL08p001330:mrna"/>
    <property type="gene ID" value="QL08p001330"/>
</dbReference>
<dbReference type="EMBL" id="LRBV02000008">
    <property type="status" value="NOT_ANNOTATED_CDS"/>
    <property type="molecule type" value="Genomic_DNA"/>
</dbReference>
<dbReference type="InterPro" id="IPR003591">
    <property type="entry name" value="Leu-rich_rpt_typical-subtyp"/>
</dbReference>
<dbReference type="FunFam" id="3.80.10.10:FF:000095">
    <property type="entry name" value="LRR receptor-like serine/threonine-protein kinase GSO1"/>
    <property type="match status" value="1"/>
</dbReference>
<sequence length="1079" mass="121132">MMMMMKGSLLRIIIVVILTLPFCFPTAYSGVRCIESERLALLNFKQDLEDPSNRLASWVATASDVDCCDWDSVVCHNRTGHVLQLHLKAFYPLYDDELTTDDAQYEAQLQTYERSVFSGKINPSLLDLKHLIYLDLSYNDFGGAHIPKFLGSMGSLRYLNLSNAGFGGLIPHQLRNLSNLHYLNLGGSAYYDNLYAMNLQWLSGLPSLQHLDLSFANLSQASDWLQEIKKLPSLSELRLSFCELSGFIPPPIPNSINFSSLTTLDLSTNFFENSLILFWVFGLYNLVSLDLSYNWFPSPIPVHLQNLTSLRHLNLSWNDFNNSIPNWLYSFSHLEFLNLQKIFLQGTISSAIGNLTSSISIDLSSNELEGKAPRSLGSLCKLREIRLLYNKWGQEISEIFESLSGCASNGLEILEMDIAQLSGHLTDELGQFKNLVIISLRSNSISGPIPWPMGNLSSLRSLDLQVNQINGTLPQSFGLLSKLESLNIGLNMLEGVVLEVHFANLMRLKTLIASHNRLTLEVSDNWTPPFQLKTLFLGSWNLGSKFPLWLYSQKQLLSLDISNTGIIDAVPPWFWNLSSQFTYLNISHNQIYGEIPHIPLTLSYAPIIDVSSNNFTGPLPCISSNVSFLDLSNNLLSGSISHFLCYKMNEPKSMEFLNLGKNLLSGKISNCWMKWQRLFVLNLGINNFTGKIPTSIGSLSNLKSLHLYNNKFSGKLLFLLKNCRDLSIIDIGKNEFDGSIPKWTGHRLSSLMILSLHSNNFSGQIPDELCALTSLQILDISHNKMFGSIPKCVNNFITMARNNNSNHPISFVAMSLYYIYGPVESELLVIKGNSLQYSSTLQLVNTIDLSNNNLSGEIPKEVASLQGLQSSNLSFNVLTRRIPKNIGDMRFIESIDFSINQLSGQIPQSMSSLTFLSHLNLSNNNLIGRIPSSTQLQSLNASSFYGNKLCGPPLTDNCTINYVKPNIENKRSKGFGGHMFDWFFVSMALGFVVGFWVVLGPLLWNKQWRILYFQFLDHLGYKLSGVVAKTWQNKQALCIKFEGCFGRFLATTIMKLKQLSYKRASLPSLLSPVEELKGL</sequence>
<dbReference type="AlphaFoldDB" id="A0A7N2M869"/>
<evidence type="ECO:0000256" key="3">
    <source>
        <dbReference type="ARBA" id="ARBA00022475"/>
    </source>
</evidence>
<evidence type="ECO:0000256" key="10">
    <source>
        <dbReference type="ARBA" id="ARBA00023170"/>
    </source>
</evidence>
<keyword evidence="8 12" id="KW-1133">Transmembrane helix</keyword>
<evidence type="ECO:0000256" key="4">
    <source>
        <dbReference type="ARBA" id="ARBA00022614"/>
    </source>
</evidence>
<dbReference type="InterPro" id="IPR032675">
    <property type="entry name" value="LRR_dom_sf"/>
</dbReference>
<evidence type="ECO:0000256" key="11">
    <source>
        <dbReference type="ARBA" id="ARBA00023180"/>
    </source>
</evidence>
<evidence type="ECO:0000256" key="2">
    <source>
        <dbReference type="ARBA" id="ARBA00009592"/>
    </source>
</evidence>
<feature type="domain" description="Leucine-rich repeat-containing N-terminal plant-type" evidence="14">
    <location>
        <begin position="35"/>
        <end position="75"/>
    </location>
</feature>
<dbReference type="FunFam" id="3.80.10.10:FF:000213">
    <property type="entry name" value="Tyrosine-sulfated glycopeptide receptor 1"/>
    <property type="match status" value="1"/>
</dbReference>
<dbReference type="Proteomes" id="UP000594261">
    <property type="component" value="Chromosome 8"/>
</dbReference>
<keyword evidence="11" id="KW-0325">Glycoprotein</keyword>